<dbReference type="AlphaFoldDB" id="A0A1I7UTH2"/>
<sequence length="93" mass="10413">MTAYSTQDLVEFLGKWNNGSKIEKLKIGFNKNEFKISIFEQLGQVFPVNKAKVEGEIISAPCFLIIQQTTGIKAIVYTNGNNVILTTNFDIIL</sequence>
<protein>
    <submittedName>
        <fullName evidence="2">FBA_2 domain-containing protein</fullName>
    </submittedName>
</protein>
<organism evidence="1 2">
    <name type="scientific">Caenorhabditis tropicalis</name>
    <dbReference type="NCBI Taxonomy" id="1561998"/>
    <lineage>
        <taxon>Eukaryota</taxon>
        <taxon>Metazoa</taxon>
        <taxon>Ecdysozoa</taxon>
        <taxon>Nematoda</taxon>
        <taxon>Chromadorea</taxon>
        <taxon>Rhabditida</taxon>
        <taxon>Rhabditina</taxon>
        <taxon>Rhabditomorpha</taxon>
        <taxon>Rhabditoidea</taxon>
        <taxon>Rhabditidae</taxon>
        <taxon>Peloderinae</taxon>
        <taxon>Caenorhabditis</taxon>
    </lineage>
</organism>
<evidence type="ECO:0000313" key="1">
    <source>
        <dbReference type="Proteomes" id="UP000095282"/>
    </source>
</evidence>
<reference evidence="2" key="1">
    <citation type="submission" date="2016-11" db="UniProtKB">
        <authorList>
            <consortium name="WormBaseParasite"/>
        </authorList>
    </citation>
    <scope>IDENTIFICATION</scope>
</reference>
<keyword evidence="1" id="KW-1185">Reference proteome</keyword>
<evidence type="ECO:0000313" key="2">
    <source>
        <dbReference type="WBParaSite" id="Csp11.Scaffold630.g19189.t1"/>
    </source>
</evidence>
<name>A0A1I7UTH2_9PELO</name>
<proteinExistence type="predicted"/>
<accession>A0A1I7UTH2</accession>
<dbReference type="WBParaSite" id="Csp11.Scaffold630.g19189.t1">
    <property type="protein sequence ID" value="Csp11.Scaffold630.g19189.t1"/>
    <property type="gene ID" value="Csp11.Scaffold630.g19189"/>
</dbReference>
<dbReference type="Proteomes" id="UP000095282">
    <property type="component" value="Unplaced"/>
</dbReference>